<sequence>MSIILSGLELLVRTSGDALHVLSMLVLLLKMRRTSSSSGISLKSQILYVLVFFGRYLDLLWVFIHPHRIFQSNRLIYNTIMKCVFISCQGYIIWVIVKIYPHTYDKDCDELPLWVLIAPALAGGFFLMSWGSSFLKTAINWLWSSSIVLESVSILPQLAMLHKRGEGESLTIHYIIFLGLYRACYMVGWLIKWMNNGGYHSILIWSAAIQTLIYADLFTTYAQAFISKRKKLTTTNPVEFLKEAFGRKK</sequence>
<comment type="subcellular location">
    <subcellularLocation>
        <location evidence="1">Endoplasmic reticulum membrane</location>
        <topology evidence="1">Multi-pass membrane protein</topology>
    </subcellularLocation>
</comment>
<feature type="transmembrane region" description="Helical" evidence="11">
    <location>
        <begin position="203"/>
        <end position="222"/>
    </location>
</feature>
<feature type="transmembrane region" description="Helical" evidence="11">
    <location>
        <begin position="12"/>
        <end position="29"/>
    </location>
</feature>
<keyword evidence="8 11" id="KW-1133">Transmembrane helix</keyword>
<evidence type="ECO:0000256" key="9">
    <source>
        <dbReference type="ARBA" id="ARBA00023136"/>
    </source>
</evidence>
<dbReference type="GO" id="GO:0006621">
    <property type="term" value="P:protein retention in ER lumen"/>
    <property type="evidence" value="ECO:0007669"/>
    <property type="project" value="InterPro"/>
</dbReference>
<evidence type="ECO:0000256" key="1">
    <source>
        <dbReference type="ARBA" id="ARBA00004477"/>
    </source>
</evidence>
<evidence type="ECO:0000256" key="6">
    <source>
        <dbReference type="ARBA" id="ARBA00022892"/>
    </source>
</evidence>
<keyword evidence="4 11" id="KW-0812">Transmembrane</keyword>
<name>A0A177EAS9_9MICR</name>
<evidence type="ECO:0000256" key="10">
    <source>
        <dbReference type="ARBA" id="ARBA00023170"/>
    </source>
</evidence>
<dbReference type="Pfam" id="PF00810">
    <property type="entry name" value="ER_lumen_recept"/>
    <property type="match status" value="1"/>
</dbReference>
<dbReference type="AlphaFoldDB" id="A0A177EAS9"/>
<protein>
    <submittedName>
        <fullName evidence="12">ER lumen protein retaining receptor</fullName>
    </submittedName>
</protein>
<dbReference type="GO" id="GO:0006890">
    <property type="term" value="P:retrograde vesicle-mediated transport, Golgi to endoplasmic reticulum"/>
    <property type="evidence" value="ECO:0007669"/>
    <property type="project" value="EnsemblFungi"/>
</dbReference>
<dbReference type="GO" id="GO:0005789">
    <property type="term" value="C:endoplasmic reticulum membrane"/>
    <property type="evidence" value="ECO:0007669"/>
    <property type="project" value="UniProtKB-SubCell"/>
</dbReference>
<dbReference type="STRING" id="1805483.A0A177EAS9"/>
<evidence type="ECO:0000256" key="2">
    <source>
        <dbReference type="ARBA" id="ARBA00010120"/>
    </source>
</evidence>
<keyword evidence="5" id="KW-0256">Endoplasmic reticulum</keyword>
<reference evidence="12 13" key="1">
    <citation type="submission" date="2016-02" db="EMBL/GenBank/DDBJ databases">
        <title>Discovery of a natural microsporidian pathogen with a broad tissue tropism in Caenorhabditis elegans.</title>
        <authorList>
            <person name="Luallen R.J."/>
            <person name="Reinke A.W."/>
            <person name="Tong L."/>
            <person name="Botts M.R."/>
            <person name="Felix M.-A."/>
            <person name="Troemel E.R."/>
        </authorList>
    </citation>
    <scope>NUCLEOTIDE SEQUENCE [LARGE SCALE GENOMIC DNA]</scope>
    <source>
        <strain evidence="12 13">JUm2807</strain>
    </source>
</reference>
<evidence type="ECO:0000256" key="7">
    <source>
        <dbReference type="ARBA" id="ARBA00022927"/>
    </source>
</evidence>
<evidence type="ECO:0000256" key="5">
    <source>
        <dbReference type="ARBA" id="ARBA00022824"/>
    </source>
</evidence>
<dbReference type="PROSITE" id="PS00951">
    <property type="entry name" value="ER_LUMEN_RECEPTOR_1"/>
    <property type="match status" value="1"/>
</dbReference>
<dbReference type="InterPro" id="IPR000133">
    <property type="entry name" value="ER_ret_rcpt"/>
</dbReference>
<dbReference type="GO" id="GO:0045015">
    <property type="term" value="F:HDEL sequence binding"/>
    <property type="evidence" value="ECO:0007669"/>
    <property type="project" value="EnsemblFungi"/>
</dbReference>
<keyword evidence="10 12" id="KW-0675">Receptor</keyword>
<dbReference type="EMBL" id="LTDL01000042">
    <property type="protein sequence ID" value="OAG28836.1"/>
    <property type="molecule type" value="Genomic_DNA"/>
</dbReference>
<gene>
    <name evidence="12" type="ORF">NEDG_00975</name>
</gene>
<dbReference type="GO" id="GO:0015031">
    <property type="term" value="P:protein transport"/>
    <property type="evidence" value="ECO:0007669"/>
    <property type="project" value="UniProtKB-KW"/>
</dbReference>
<feature type="transmembrane region" description="Helical" evidence="11">
    <location>
        <begin position="111"/>
        <end position="132"/>
    </location>
</feature>
<feature type="transmembrane region" description="Helical" evidence="11">
    <location>
        <begin position="76"/>
        <end position="99"/>
    </location>
</feature>
<dbReference type="RefSeq" id="XP_067543581.1">
    <property type="nucleotide sequence ID" value="XM_067688393.1"/>
</dbReference>
<keyword evidence="13" id="KW-1185">Reference proteome</keyword>
<keyword evidence="9 11" id="KW-0472">Membrane</keyword>
<organism evidence="12 13">
    <name type="scientific">Nematocida displodere</name>
    <dbReference type="NCBI Taxonomy" id="1805483"/>
    <lineage>
        <taxon>Eukaryota</taxon>
        <taxon>Fungi</taxon>
        <taxon>Fungi incertae sedis</taxon>
        <taxon>Microsporidia</taxon>
        <taxon>Nematocida</taxon>
    </lineage>
</organism>
<dbReference type="PANTHER" id="PTHR10585">
    <property type="entry name" value="ER LUMEN PROTEIN RETAINING RECEPTOR"/>
    <property type="match status" value="1"/>
</dbReference>
<evidence type="ECO:0000313" key="13">
    <source>
        <dbReference type="Proteomes" id="UP000185944"/>
    </source>
</evidence>
<keyword evidence="6" id="KW-0931">ER-Golgi transport</keyword>
<comment type="caution">
    <text evidence="12">The sequence shown here is derived from an EMBL/GenBank/DDBJ whole genome shotgun (WGS) entry which is preliminary data.</text>
</comment>
<dbReference type="GeneID" id="93647325"/>
<proteinExistence type="inferred from homology"/>
<keyword evidence="3" id="KW-0813">Transport</keyword>
<evidence type="ECO:0000313" key="12">
    <source>
        <dbReference type="EMBL" id="OAG28836.1"/>
    </source>
</evidence>
<comment type="similarity">
    <text evidence="2">Belongs to the ERD2 family.</text>
</comment>
<feature type="transmembrane region" description="Helical" evidence="11">
    <location>
        <begin position="171"/>
        <end position="191"/>
    </location>
</feature>
<keyword evidence="7" id="KW-0653">Protein transport</keyword>
<evidence type="ECO:0000256" key="3">
    <source>
        <dbReference type="ARBA" id="ARBA00022448"/>
    </source>
</evidence>
<dbReference type="Proteomes" id="UP000185944">
    <property type="component" value="Unassembled WGS sequence"/>
</dbReference>
<evidence type="ECO:0000256" key="11">
    <source>
        <dbReference type="SAM" id="Phobius"/>
    </source>
</evidence>
<dbReference type="VEuPathDB" id="MicrosporidiaDB:NEDG_00975"/>
<dbReference type="OrthoDB" id="7694678at2759"/>
<accession>A0A177EAS9</accession>
<evidence type="ECO:0000256" key="8">
    <source>
        <dbReference type="ARBA" id="ARBA00022989"/>
    </source>
</evidence>
<feature type="transmembrane region" description="Helical" evidence="11">
    <location>
        <begin position="45"/>
        <end position="64"/>
    </location>
</feature>
<evidence type="ECO:0000256" key="4">
    <source>
        <dbReference type="ARBA" id="ARBA00022692"/>
    </source>
</evidence>
<dbReference type="PRINTS" id="PR00660">
    <property type="entry name" value="ERLUMENR"/>
</dbReference>